<dbReference type="Pfam" id="PF10545">
    <property type="entry name" value="MADF_DNA_bdg"/>
    <property type="match status" value="1"/>
</dbReference>
<dbReference type="Proteomes" id="UP000271974">
    <property type="component" value="Unassembled WGS sequence"/>
</dbReference>
<feature type="non-terminal residue" evidence="3">
    <location>
        <position position="255"/>
    </location>
</feature>
<comment type="caution">
    <text evidence="3">The sequence shown here is derived from an EMBL/GenBank/DDBJ whole genome shotgun (WGS) entry which is preliminary data.</text>
</comment>
<dbReference type="PROSITE" id="PS51029">
    <property type="entry name" value="MADF"/>
    <property type="match status" value="1"/>
</dbReference>
<feature type="compositionally biased region" description="Polar residues" evidence="1">
    <location>
        <begin position="164"/>
        <end position="178"/>
    </location>
</feature>
<feature type="region of interest" description="Disordered" evidence="1">
    <location>
        <begin position="122"/>
        <end position="192"/>
    </location>
</feature>
<feature type="compositionally biased region" description="Low complexity" evidence="1">
    <location>
        <begin position="142"/>
        <end position="159"/>
    </location>
</feature>
<evidence type="ECO:0000256" key="1">
    <source>
        <dbReference type="SAM" id="MobiDB-lite"/>
    </source>
</evidence>
<sequence length="255" mass="28894">MASWTKDATIQFIEVYRSMECLWKIKSKEYSNKFLKEKAYEKLIEISKQFDPTTNKDSVCKKINNLRSAFKRELKKCEVSKLSGAGTDEIYEPKLWYFENLMFLRDQEIPRAARSNIEPLNRNPEIEEELLPPDTPSHTPTVPVSESAPASSASEVLVLPQPSPARSTGLASAVTTPNVAGKKKNTGRKRNSDEELLGIARARLLHPQMPPSEDQYDAFGKNVAHRLRNLPNMQRIYAQKIISDILFEAEVGNLT</sequence>
<name>A0A433U3U1_ELYCH</name>
<dbReference type="PANTHER" id="PTHR21505">
    <property type="entry name" value="MADF DOMAIN-CONTAINING PROTEIN-RELATED"/>
    <property type="match status" value="1"/>
</dbReference>
<evidence type="ECO:0000259" key="2">
    <source>
        <dbReference type="PROSITE" id="PS51029"/>
    </source>
</evidence>
<evidence type="ECO:0000313" key="4">
    <source>
        <dbReference type="Proteomes" id="UP000271974"/>
    </source>
</evidence>
<dbReference type="PANTHER" id="PTHR21505:SF8">
    <property type="entry name" value="DPT-YFP REPRESSOR BY OVEREXPRESSION, ISOFORM D-RELATED"/>
    <property type="match status" value="1"/>
</dbReference>
<gene>
    <name evidence="3" type="ORF">EGW08_003732</name>
</gene>
<accession>A0A433U3U1</accession>
<evidence type="ECO:0000313" key="3">
    <source>
        <dbReference type="EMBL" id="RUS88474.1"/>
    </source>
</evidence>
<dbReference type="SMART" id="SM00595">
    <property type="entry name" value="MADF"/>
    <property type="match status" value="1"/>
</dbReference>
<proteinExistence type="predicted"/>
<dbReference type="InterPro" id="IPR006578">
    <property type="entry name" value="MADF-dom"/>
</dbReference>
<dbReference type="OrthoDB" id="6377161at2759"/>
<feature type="domain" description="MADF" evidence="2">
    <location>
        <begin position="11"/>
        <end position="109"/>
    </location>
</feature>
<dbReference type="EMBL" id="RQTK01000081">
    <property type="protein sequence ID" value="RUS88474.1"/>
    <property type="molecule type" value="Genomic_DNA"/>
</dbReference>
<keyword evidence="4" id="KW-1185">Reference proteome</keyword>
<organism evidence="3 4">
    <name type="scientific">Elysia chlorotica</name>
    <name type="common">Eastern emerald elysia</name>
    <name type="synonym">Sea slug</name>
    <dbReference type="NCBI Taxonomy" id="188477"/>
    <lineage>
        <taxon>Eukaryota</taxon>
        <taxon>Metazoa</taxon>
        <taxon>Spiralia</taxon>
        <taxon>Lophotrochozoa</taxon>
        <taxon>Mollusca</taxon>
        <taxon>Gastropoda</taxon>
        <taxon>Heterobranchia</taxon>
        <taxon>Euthyneura</taxon>
        <taxon>Panpulmonata</taxon>
        <taxon>Sacoglossa</taxon>
        <taxon>Placobranchoidea</taxon>
        <taxon>Plakobranchidae</taxon>
        <taxon>Elysia</taxon>
    </lineage>
</organism>
<reference evidence="3 4" key="1">
    <citation type="submission" date="2019-01" db="EMBL/GenBank/DDBJ databases">
        <title>A draft genome assembly of the solar-powered sea slug Elysia chlorotica.</title>
        <authorList>
            <person name="Cai H."/>
            <person name="Li Q."/>
            <person name="Fang X."/>
            <person name="Li J."/>
            <person name="Curtis N.E."/>
            <person name="Altenburger A."/>
            <person name="Shibata T."/>
            <person name="Feng M."/>
            <person name="Maeda T."/>
            <person name="Schwartz J.A."/>
            <person name="Shigenobu S."/>
            <person name="Lundholm N."/>
            <person name="Nishiyama T."/>
            <person name="Yang H."/>
            <person name="Hasebe M."/>
            <person name="Li S."/>
            <person name="Pierce S.K."/>
            <person name="Wang J."/>
        </authorList>
    </citation>
    <scope>NUCLEOTIDE SEQUENCE [LARGE SCALE GENOMIC DNA]</scope>
    <source>
        <strain evidence="3">EC2010</strain>
        <tissue evidence="3">Whole organism of an adult</tissue>
    </source>
</reference>
<dbReference type="AlphaFoldDB" id="A0A433U3U1"/>
<protein>
    <recommendedName>
        <fullName evidence="2">MADF domain-containing protein</fullName>
    </recommendedName>
</protein>